<reference evidence="6 7" key="1">
    <citation type="submission" date="2016-06" db="EMBL/GenBank/DDBJ databases">
        <title>Evolution of pathogenesis and genome organization in the Tremellales.</title>
        <authorList>
            <person name="Cuomo C."/>
            <person name="Litvintseva A."/>
            <person name="Heitman J."/>
            <person name="Chen Y."/>
            <person name="Sun S."/>
            <person name="Springer D."/>
            <person name="Dromer F."/>
            <person name="Young S."/>
            <person name="Zeng Q."/>
            <person name="Chapman S."/>
            <person name="Gujja S."/>
            <person name="Saif S."/>
            <person name="Birren B."/>
        </authorList>
    </citation>
    <scope>NUCLEOTIDE SEQUENCE [LARGE SCALE GENOMIC DNA]</scope>
    <source>
        <strain evidence="6 7">ATCC 28783</strain>
    </source>
</reference>
<proteinExistence type="predicted"/>
<evidence type="ECO:0000256" key="5">
    <source>
        <dbReference type="SAM" id="Phobius"/>
    </source>
</evidence>
<dbReference type="PANTHER" id="PTHR43461:SF1">
    <property type="entry name" value="TRANSMEMBRANE PROTEIN 256"/>
    <property type="match status" value="1"/>
</dbReference>
<organism evidence="6 7">
    <name type="scientific">Tremella mesenterica</name>
    <name type="common">Jelly fungus</name>
    <dbReference type="NCBI Taxonomy" id="5217"/>
    <lineage>
        <taxon>Eukaryota</taxon>
        <taxon>Fungi</taxon>
        <taxon>Dikarya</taxon>
        <taxon>Basidiomycota</taxon>
        <taxon>Agaricomycotina</taxon>
        <taxon>Tremellomycetes</taxon>
        <taxon>Tremellales</taxon>
        <taxon>Tremellaceae</taxon>
        <taxon>Tremella</taxon>
    </lineage>
</organism>
<dbReference type="FunCoup" id="A0A4Q1BBG7">
    <property type="interactions" value="45"/>
</dbReference>
<evidence type="ECO:0000313" key="7">
    <source>
        <dbReference type="Proteomes" id="UP000289152"/>
    </source>
</evidence>
<dbReference type="EMBL" id="SDIL01000106">
    <property type="protein sequence ID" value="RXK36168.1"/>
    <property type="molecule type" value="Genomic_DNA"/>
</dbReference>
<dbReference type="OrthoDB" id="269173at2759"/>
<keyword evidence="3 5" id="KW-1133">Transmembrane helix</keyword>
<dbReference type="InterPro" id="IPR006696">
    <property type="entry name" value="DUF423"/>
</dbReference>
<comment type="subcellular location">
    <subcellularLocation>
        <location evidence="1">Membrane</location>
        <topology evidence="1">Multi-pass membrane protein</topology>
    </subcellularLocation>
</comment>
<accession>A0A4Q1BBG7</accession>
<dbReference type="InParanoid" id="A0A4Q1BBG7"/>
<sequence length="170" mass="17896">MNKFVWRSGALLTAIGISSSAFGSHGLKSIHPSLSDNQLSSWSTASNYLIYNGIGLLVLSLHPNFTSSTISIPNTSITSSEITNSSTKTQTRSIPSLGIRNTSLTSGMKVSSGRGSRFRIAANMILFGSLTFSGTIFGLVLNREKLGKILGPLTPIGGSVMIAGYILLAI</sequence>
<evidence type="ECO:0000256" key="4">
    <source>
        <dbReference type="ARBA" id="ARBA00023136"/>
    </source>
</evidence>
<feature type="transmembrane region" description="Helical" evidence="5">
    <location>
        <begin position="149"/>
        <end position="168"/>
    </location>
</feature>
<dbReference type="Pfam" id="PF04241">
    <property type="entry name" value="DUF423"/>
    <property type="match status" value="2"/>
</dbReference>
<evidence type="ECO:0000256" key="2">
    <source>
        <dbReference type="ARBA" id="ARBA00022692"/>
    </source>
</evidence>
<name>A0A4Q1BBG7_TREME</name>
<comment type="caution">
    <text evidence="6">The sequence shown here is derived from an EMBL/GenBank/DDBJ whole genome shotgun (WGS) entry which is preliminary data.</text>
</comment>
<evidence type="ECO:0000313" key="6">
    <source>
        <dbReference type="EMBL" id="RXK36168.1"/>
    </source>
</evidence>
<feature type="transmembrane region" description="Helical" evidence="5">
    <location>
        <begin position="39"/>
        <end position="61"/>
    </location>
</feature>
<keyword evidence="4 5" id="KW-0472">Membrane</keyword>
<evidence type="ECO:0008006" key="8">
    <source>
        <dbReference type="Google" id="ProtNLM"/>
    </source>
</evidence>
<dbReference type="AlphaFoldDB" id="A0A4Q1BBG7"/>
<dbReference type="VEuPathDB" id="FungiDB:TREMEDRAFT_45099"/>
<dbReference type="GO" id="GO:0016020">
    <property type="term" value="C:membrane"/>
    <property type="evidence" value="ECO:0007669"/>
    <property type="project" value="UniProtKB-SubCell"/>
</dbReference>
<dbReference type="PANTHER" id="PTHR43461">
    <property type="entry name" value="TRANSMEMBRANE PROTEIN 256"/>
    <property type="match status" value="1"/>
</dbReference>
<feature type="transmembrane region" description="Helical" evidence="5">
    <location>
        <begin position="118"/>
        <end position="137"/>
    </location>
</feature>
<evidence type="ECO:0000256" key="3">
    <source>
        <dbReference type="ARBA" id="ARBA00022989"/>
    </source>
</evidence>
<gene>
    <name evidence="6" type="ORF">M231_06573</name>
</gene>
<dbReference type="Proteomes" id="UP000289152">
    <property type="component" value="Unassembled WGS sequence"/>
</dbReference>
<keyword evidence="7" id="KW-1185">Reference proteome</keyword>
<protein>
    <recommendedName>
        <fullName evidence="8">DUF423 domain-containing protein</fullName>
    </recommendedName>
</protein>
<evidence type="ECO:0000256" key="1">
    <source>
        <dbReference type="ARBA" id="ARBA00004141"/>
    </source>
</evidence>
<keyword evidence="2 5" id="KW-0812">Transmembrane</keyword>